<comment type="caution">
    <text evidence="9">The sequence shown here is derived from an EMBL/GenBank/DDBJ whole genome shotgun (WGS) entry which is preliminary data.</text>
</comment>
<dbReference type="HAMAP" id="MF_00201">
    <property type="entry name" value="RecO"/>
    <property type="match status" value="1"/>
</dbReference>
<sequence>MSVLKTEAIALGRTDYSNSSQIITFYTRDYGKIRTLAKGFKRSSGKYSSKAIDLLTYYQILFIRKEHTSLHLLTDAILRDNYPLFRSNLDKYYKASYIAELLNEFTEESDPSEQLFDICLNTLIGISIDEDTTIRLLAFELKMLRILGYLPELGYCVNCKNSIEQISKVHFDAKEGGVLCRACQGRSKNGIVIPTGAVLIAGRLVNFTLQRLERIRIQSSICIEIEKMLRYYITFVLNKELNSWKYMSLY</sequence>
<evidence type="ECO:0000256" key="4">
    <source>
        <dbReference type="ARBA" id="ARBA00023172"/>
    </source>
</evidence>
<organism evidence="9 10">
    <name type="scientific">Candidatus Jettenia ecosi</name>
    <dbReference type="NCBI Taxonomy" id="2494326"/>
    <lineage>
        <taxon>Bacteria</taxon>
        <taxon>Pseudomonadati</taxon>
        <taxon>Planctomycetota</taxon>
        <taxon>Candidatus Brocadiia</taxon>
        <taxon>Candidatus Brocadiales</taxon>
        <taxon>Candidatus Brocadiaceae</taxon>
        <taxon>Candidatus Jettenia</taxon>
    </lineage>
</organism>
<reference evidence="9 10" key="1">
    <citation type="submission" date="2019-04" db="EMBL/GenBank/DDBJ databases">
        <title>Genome of a novel bacterium Candidatus Jettenia ecosi reconstructed from metagenome of an anammox bioreactor.</title>
        <authorList>
            <person name="Mardanov A.V."/>
            <person name="Beletsky A.V."/>
            <person name="Ravin N.V."/>
            <person name="Botchkova E.A."/>
            <person name="Litti Y.V."/>
            <person name="Nozhevnikova A.N."/>
        </authorList>
    </citation>
    <scope>NUCLEOTIDE SEQUENCE [LARGE SCALE GENOMIC DNA]</scope>
    <source>
        <strain evidence="9">J2</strain>
    </source>
</reference>
<dbReference type="Proteomes" id="UP000319783">
    <property type="component" value="Unassembled WGS sequence"/>
</dbReference>
<evidence type="ECO:0000256" key="3">
    <source>
        <dbReference type="ARBA" id="ARBA00022763"/>
    </source>
</evidence>
<evidence type="ECO:0000256" key="5">
    <source>
        <dbReference type="ARBA" id="ARBA00023204"/>
    </source>
</evidence>
<keyword evidence="3 7" id="KW-0227">DNA damage</keyword>
<protein>
    <recommendedName>
        <fullName evidence="2 7">DNA repair protein RecO</fullName>
    </recommendedName>
    <alternativeName>
        <fullName evidence="6 7">Recombination protein O</fullName>
    </alternativeName>
</protein>
<dbReference type="Pfam" id="PF02565">
    <property type="entry name" value="RecO_C"/>
    <property type="match status" value="1"/>
</dbReference>
<dbReference type="InterPro" id="IPR022572">
    <property type="entry name" value="DNA_rep/recomb_RecO_N"/>
</dbReference>
<gene>
    <name evidence="7" type="primary">recO</name>
    <name evidence="9" type="ORF">JETT_2952</name>
</gene>
<dbReference type="InterPro" id="IPR003717">
    <property type="entry name" value="RecO"/>
</dbReference>
<dbReference type="InterPro" id="IPR042242">
    <property type="entry name" value="RecO_C"/>
</dbReference>
<dbReference type="NCBIfam" id="TIGR00613">
    <property type="entry name" value="reco"/>
    <property type="match status" value="1"/>
</dbReference>
<feature type="domain" description="DNA replication/recombination mediator RecO N-terminal" evidence="8">
    <location>
        <begin position="1"/>
        <end position="80"/>
    </location>
</feature>
<evidence type="ECO:0000313" key="9">
    <source>
        <dbReference type="EMBL" id="TLD40798.1"/>
    </source>
</evidence>
<dbReference type="PANTHER" id="PTHR33991">
    <property type="entry name" value="DNA REPAIR PROTEIN RECO"/>
    <property type="match status" value="1"/>
</dbReference>
<dbReference type="Pfam" id="PF11967">
    <property type="entry name" value="RecO_N"/>
    <property type="match status" value="1"/>
</dbReference>
<comment type="function">
    <text evidence="7">Involved in DNA repair and RecF pathway recombination.</text>
</comment>
<dbReference type="AlphaFoldDB" id="A0A533Q826"/>
<evidence type="ECO:0000259" key="8">
    <source>
        <dbReference type="Pfam" id="PF11967"/>
    </source>
</evidence>
<dbReference type="InterPro" id="IPR012340">
    <property type="entry name" value="NA-bd_OB-fold"/>
</dbReference>
<dbReference type="PANTHER" id="PTHR33991:SF1">
    <property type="entry name" value="DNA REPAIR PROTEIN RECO"/>
    <property type="match status" value="1"/>
</dbReference>
<evidence type="ECO:0000256" key="2">
    <source>
        <dbReference type="ARBA" id="ARBA00021310"/>
    </source>
</evidence>
<evidence type="ECO:0000256" key="1">
    <source>
        <dbReference type="ARBA" id="ARBA00007452"/>
    </source>
</evidence>
<keyword evidence="4 7" id="KW-0233">DNA recombination</keyword>
<comment type="similarity">
    <text evidence="1 7">Belongs to the RecO family.</text>
</comment>
<evidence type="ECO:0000313" key="10">
    <source>
        <dbReference type="Proteomes" id="UP000319783"/>
    </source>
</evidence>
<dbReference type="GO" id="GO:0006302">
    <property type="term" value="P:double-strand break repair"/>
    <property type="evidence" value="ECO:0007669"/>
    <property type="project" value="TreeGrafter"/>
</dbReference>
<name>A0A533Q826_9BACT</name>
<dbReference type="SUPFAM" id="SSF50249">
    <property type="entry name" value="Nucleic acid-binding proteins"/>
    <property type="match status" value="1"/>
</dbReference>
<dbReference type="GO" id="GO:0006310">
    <property type="term" value="P:DNA recombination"/>
    <property type="evidence" value="ECO:0007669"/>
    <property type="project" value="UniProtKB-UniRule"/>
</dbReference>
<dbReference type="GO" id="GO:0043590">
    <property type="term" value="C:bacterial nucleoid"/>
    <property type="evidence" value="ECO:0007669"/>
    <property type="project" value="TreeGrafter"/>
</dbReference>
<keyword evidence="5 7" id="KW-0234">DNA repair</keyword>
<evidence type="ECO:0000256" key="6">
    <source>
        <dbReference type="ARBA" id="ARBA00033409"/>
    </source>
</evidence>
<dbReference type="EMBL" id="SULG01000080">
    <property type="protein sequence ID" value="TLD40798.1"/>
    <property type="molecule type" value="Genomic_DNA"/>
</dbReference>
<accession>A0A533Q826</accession>
<dbReference type="InterPro" id="IPR037278">
    <property type="entry name" value="ARFGAP/RecO"/>
</dbReference>
<dbReference type="SUPFAM" id="SSF57863">
    <property type="entry name" value="ArfGap/RecO-like zinc finger"/>
    <property type="match status" value="1"/>
</dbReference>
<proteinExistence type="inferred from homology"/>
<dbReference type="Gene3D" id="1.20.1440.120">
    <property type="entry name" value="Recombination protein O, C-terminal domain"/>
    <property type="match status" value="1"/>
</dbReference>
<dbReference type="Gene3D" id="2.40.50.140">
    <property type="entry name" value="Nucleic acid-binding proteins"/>
    <property type="match status" value="1"/>
</dbReference>
<evidence type="ECO:0000256" key="7">
    <source>
        <dbReference type="HAMAP-Rule" id="MF_00201"/>
    </source>
</evidence>